<dbReference type="GO" id="GO:0016773">
    <property type="term" value="F:phosphotransferase activity, alcohol group as acceptor"/>
    <property type="evidence" value="ECO:0007669"/>
    <property type="project" value="InterPro"/>
</dbReference>
<evidence type="ECO:0000313" key="1">
    <source>
        <dbReference type="EMBL" id="SEP52641.1"/>
    </source>
</evidence>
<dbReference type="InterPro" id="IPR011009">
    <property type="entry name" value="Kinase-like_dom_sf"/>
</dbReference>
<dbReference type="AlphaFoldDB" id="A0A1H8YKS7"/>
<dbReference type="Proteomes" id="UP000198582">
    <property type="component" value="Unassembled WGS sequence"/>
</dbReference>
<dbReference type="GO" id="GO:0016301">
    <property type="term" value="F:kinase activity"/>
    <property type="evidence" value="ECO:0007669"/>
    <property type="project" value="UniProtKB-KW"/>
</dbReference>
<organism evidence="1 2">
    <name type="scientific">Amycolatopsis saalfeldensis</name>
    <dbReference type="NCBI Taxonomy" id="394193"/>
    <lineage>
        <taxon>Bacteria</taxon>
        <taxon>Bacillati</taxon>
        <taxon>Actinomycetota</taxon>
        <taxon>Actinomycetes</taxon>
        <taxon>Pseudonocardiales</taxon>
        <taxon>Pseudonocardiaceae</taxon>
        <taxon>Amycolatopsis</taxon>
    </lineage>
</organism>
<accession>A0A1H8YKS7</accession>
<dbReference type="OrthoDB" id="3638028at2"/>
<evidence type="ECO:0000313" key="2">
    <source>
        <dbReference type="Proteomes" id="UP000198582"/>
    </source>
</evidence>
<keyword evidence="1" id="KW-0418">Kinase</keyword>
<dbReference type="Pfam" id="PF04655">
    <property type="entry name" value="APH_6_hur"/>
    <property type="match status" value="1"/>
</dbReference>
<proteinExistence type="predicted"/>
<sequence length="298" mass="33109">MTPLRIPPAFAARAPRVLGPESRPWLAALPGLAEKYARLWSLTPEGEAMHGFVGVVQPARRADGTPVALKLGWVEEESRYEPLALSTWAGRGSVLLLESAPDEGVMLLERLDHTRTLDDEPLLEAVEVMSGLARRLAVPAPPELARTLRGEAERLLEYLPETWRELGEPFPRKHLDAAIEVCRDLGPSAGRALVNEDLHYQNVLAGQREPWLVIDPKPLAGDLEYGVFSLLWNRFEQSILDDKTAVTGLDAERVKAWTLVRSVENQLWFAEDLRDAGDLGDEGPSYESLTRLVSWALS</sequence>
<name>A0A1H8YKS7_9PSEU</name>
<dbReference type="EMBL" id="FOEF01000021">
    <property type="protein sequence ID" value="SEP52641.1"/>
    <property type="molecule type" value="Genomic_DNA"/>
</dbReference>
<reference evidence="1 2" key="1">
    <citation type="submission" date="2016-10" db="EMBL/GenBank/DDBJ databases">
        <authorList>
            <person name="de Groot N.N."/>
        </authorList>
    </citation>
    <scope>NUCLEOTIDE SEQUENCE [LARGE SCALE GENOMIC DNA]</scope>
    <source>
        <strain evidence="1 2">DSM 44993</strain>
    </source>
</reference>
<keyword evidence="1" id="KW-0808">Transferase</keyword>
<dbReference type="RefSeq" id="WP_091626211.1">
    <property type="nucleotide sequence ID" value="NZ_FOEF01000021.1"/>
</dbReference>
<keyword evidence="2" id="KW-1185">Reference proteome</keyword>
<dbReference type="SUPFAM" id="SSF56112">
    <property type="entry name" value="Protein kinase-like (PK-like)"/>
    <property type="match status" value="1"/>
</dbReference>
<dbReference type="GO" id="GO:0019748">
    <property type="term" value="P:secondary metabolic process"/>
    <property type="evidence" value="ECO:0007669"/>
    <property type="project" value="InterPro"/>
</dbReference>
<gene>
    <name evidence="1" type="ORF">SAMN04489732_121112</name>
</gene>
<dbReference type="STRING" id="394193.SAMN04489732_121112"/>
<dbReference type="InterPro" id="IPR006748">
    <property type="entry name" value="NH2Glyco/OHUrea_AB-resist_kin"/>
</dbReference>
<protein>
    <submittedName>
        <fullName evidence="1">Streptomycin 6-kinase</fullName>
    </submittedName>
</protein>